<dbReference type="Proteomes" id="UP000295433">
    <property type="component" value="Unassembled WGS sequence"/>
</dbReference>
<sequence length="385" mass="42303">MSWLQRIEAALVQRQHADAYRMRLANQGGSGRWLMQNERRYLNFSSNDYLGLSHHPEVVRAWQRGAEQYGVGSGGSGHVTGYTEAHAELEHQLAVWLGYPRALLFISGYAANQAVVAALAQADDRILADKFSHASLLEAAAQSPATLRRFQHNRADSLKMLLEKPVQGQTLVVTEGVFSMDGDTAPLPALQAQCRAHHAWLMVDDAHGIGVLGDEGRGSCWQQGVKPEILIVTFGKAFGVSGAAVLCAEPLAEYLLQFARHLIYSTSMPAAQACALRASLNCVRQGDARREALRRNIAQFRAGFSQSSYRLMDSRSAIQPLIVGENALVLALMRHLRELGVWVSAMRPPTVPPGSARLRITLTAEHQPEDISRLLTVLHHADKKP</sequence>
<comment type="function">
    <text evidence="9">Catalyzes the decarboxylative condensation of pimeloyl-[acyl-carrier protein] and L-alanine to produce 8-amino-7-oxononanoate (AON), [acyl-carrier protein], and carbon dioxide.</text>
</comment>
<evidence type="ECO:0000313" key="12">
    <source>
        <dbReference type="EMBL" id="TCV09262.1"/>
    </source>
</evidence>
<evidence type="ECO:0000259" key="11">
    <source>
        <dbReference type="Pfam" id="PF00155"/>
    </source>
</evidence>
<dbReference type="RefSeq" id="WP_132453371.1">
    <property type="nucleotide sequence ID" value="NZ_JAWIZJ010000001.1"/>
</dbReference>
<evidence type="ECO:0000256" key="5">
    <source>
        <dbReference type="ARBA" id="ARBA00022679"/>
    </source>
</evidence>
<dbReference type="InterPro" id="IPR015422">
    <property type="entry name" value="PyrdxlP-dep_Trfase_small"/>
</dbReference>
<comment type="pathway">
    <text evidence="2 9">Cofactor biosynthesis; biotin biosynthesis.</text>
</comment>
<keyword evidence="5 9" id="KW-0808">Transferase</keyword>
<dbReference type="HAMAP" id="MF_01693">
    <property type="entry name" value="BioF_aminotrans_2"/>
    <property type="match status" value="1"/>
</dbReference>
<dbReference type="PANTHER" id="PTHR13693:SF100">
    <property type="entry name" value="8-AMINO-7-OXONONANOATE SYNTHASE"/>
    <property type="match status" value="1"/>
</dbReference>
<keyword evidence="13" id="KW-1185">Reference proteome</keyword>
<evidence type="ECO:0000313" key="13">
    <source>
        <dbReference type="Proteomes" id="UP000295433"/>
    </source>
</evidence>
<gene>
    <name evidence="9" type="primary">bioF</name>
    <name evidence="12" type="ORF">EDC54_101791</name>
</gene>
<protein>
    <recommendedName>
        <fullName evidence="9">8-amino-7-oxononanoate synthase</fullName>
        <shortName evidence="9">AONS</shortName>
        <ecNumber evidence="9">2.3.1.47</ecNumber>
    </recommendedName>
    <alternativeName>
        <fullName evidence="9">7-keto-8-amino-pelargonic acid synthase</fullName>
        <shortName evidence="9">7-KAP synthase</shortName>
        <shortName evidence="9">KAPA synthase</shortName>
    </alternativeName>
    <alternativeName>
        <fullName evidence="9">8-amino-7-ketopelargonate synthase</fullName>
    </alternativeName>
</protein>
<feature type="binding site" evidence="9">
    <location>
        <position position="21"/>
    </location>
    <ligand>
        <name>substrate</name>
    </ligand>
</feature>
<proteinExistence type="inferred from homology"/>
<dbReference type="CDD" id="cd06454">
    <property type="entry name" value="KBL_like"/>
    <property type="match status" value="1"/>
</dbReference>
<dbReference type="PANTHER" id="PTHR13693">
    <property type="entry name" value="CLASS II AMINOTRANSFERASE/8-AMINO-7-OXONONANOATE SYNTHASE"/>
    <property type="match status" value="1"/>
</dbReference>
<evidence type="ECO:0000256" key="7">
    <source>
        <dbReference type="ARBA" id="ARBA00022898"/>
    </source>
</evidence>
<comment type="cofactor">
    <cofactor evidence="1 9 10">
        <name>pyridoxal 5'-phosphate</name>
        <dbReference type="ChEBI" id="CHEBI:597326"/>
    </cofactor>
</comment>
<evidence type="ECO:0000256" key="6">
    <source>
        <dbReference type="ARBA" id="ARBA00022756"/>
    </source>
</evidence>
<comment type="caution">
    <text evidence="12">The sequence shown here is derived from an EMBL/GenBank/DDBJ whole genome shotgun (WGS) entry which is preliminary data.</text>
</comment>
<dbReference type="Gene3D" id="3.40.640.10">
    <property type="entry name" value="Type I PLP-dependent aspartate aminotransferase-like (Major domain)"/>
    <property type="match status" value="1"/>
</dbReference>
<evidence type="ECO:0000256" key="3">
    <source>
        <dbReference type="ARBA" id="ARBA00010008"/>
    </source>
</evidence>
<dbReference type="GO" id="GO:0009102">
    <property type="term" value="P:biotin biosynthetic process"/>
    <property type="evidence" value="ECO:0007669"/>
    <property type="project" value="UniProtKB-UniRule"/>
</dbReference>
<evidence type="ECO:0000256" key="8">
    <source>
        <dbReference type="ARBA" id="ARBA00047715"/>
    </source>
</evidence>
<dbReference type="SUPFAM" id="SSF53383">
    <property type="entry name" value="PLP-dependent transferases"/>
    <property type="match status" value="1"/>
</dbReference>
<feature type="binding site" evidence="9">
    <location>
        <position position="179"/>
    </location>
    <ligand>
        <name>pyridoxal 5'-phosphate</name>
        <dbReference type="ChEBI" id="CHEBI:597326"/>
    </ligand>
</feature>
<evidence type="ECO:0000256" key="1">
    <source>
        <dbReference type="ARBA" id="ARBA00001933"/>
    </source>
</evidence>
<feature type="binding site" evidence="9">
    <location>
        <position position="350"/>
    </location>
    <ligand>
        <name>substrate</name>
    </ligand>
</feature>
<feature type="modified residue" description="N6-(pyridoxal phosphate)lysine" evidence="9 10">
    <location>
        <position position="236"/>
    </location>
</feature>
<dbReference type="InterPro" id="IPR001917">
    <property type="entry name" value="Aminotrans_II_pyridoxalP_BS"/>
</dbReference>
<comment type="similarity">
    <text evidence="3 9">Belongs to the class-II pyridoxal-phosphate-dependent aminotransferase family. BioF subfamily.</text>
</comment>
<dbReference type="InterPro" id="IPR004723">
    <property type="entry name" value="AONS_Archaea/Proteobacteria"/>
</dbReference>
<dbReference type="InterPro" id="IPR004839">
    <property type="entry name" value="Aminotransferase_I/II_large"/>
</dbReference>
<dbReference type="InterPro" id="IPR050087">
    <property type="entry name" value="AON_synthase_class-II"/>
</dbReference>
<name>A0A4R3VVH3_9GAMM</name>
<feature type="binding site" evidence="9">
    <location>
        <position position="233"/>
    </location>
    <ligand>
        <name>pyridoxal 5'-phosphate</name>
        <dbReference type="ChEBI" id="CHEBI:597326"/>
    </ligand>
</feature>
<feature type="binding site" evidence="9">
    <location>
        <position position="207"/>
    </location>
    <ligand>
        <name>pyridoxal 5'-phosphate</name>
        <dbReference type="ChEBI" id="CHEBI:597326"/>
    </ligand>
</feature>
<dbReference type="InterPro" id="IPR022834">
    <property type="entry name" value="AONS_Proteobacteria"/>
</dbReference>
<dbReference type="InterPro" id="IPR015421">
    <property type="entry name" value="PyrdxlP-dep_Trfase_major"/>
</dbReference>
<feature type="binding site" evidence="9">
    <location>
        <begin position="108"/>
        <end position="109"/>
    </location>
    <ligand>
        <name>pyridoxal 5'-phosphate</name>
        <dbReference type="ChEBI" id="CHEBI:597326"/>
    </ligand>
</feature>
<dbReference type="AlphaFoldDB" id="A0A4R3VVH3"/>
<accession>A0A4R3VVH3</accession>
<dbReference type="EMBL" id="SMBY01000001">
    <property type="protein sequence ID" value="TCV09262.1"/>
    <property type="molecule type" value="Genomic_DNA"/>
</dbReference>
<keyword evidence="6 9" id="KW-0093">Biotin biosynthesis</keyword>
<dbReference type="PROSITE" id="PS00599">
    <property type="entry name" value="AA_TRANSFER_CLASS_2"/>
    <property type="match status" value="1"/>
</dbReference>
<keyword evidence="7 9" id="KW-0663">Pyridoxal phosphate</keyword>
<evidence type="ECO:0000256" key="10">
    <source>
        <dbReference type="PIRSR" id="PIRSR604723-51"/>
    </source>
</evidence>
<dbReference type="NCBIfam" id="TIGR00858">
    <property type="entry name" value="bioF"/>
    <property type="match status" value="1"/>
</dbReference>
<feature type="binding site" evidence="9">
    <location>
        <position position="133"/>
    </location>
    <ligand>
        <name>substrate</name>
    </ligand>
</feature>
<dbReference type="Pfam" id="PF00155">
    <property type="entry name" value="Aminotran_1_2"/>
    <property type="match status" value="1"/>
</dbReference>
<comment type="catalytic activity">
    <reaction evidence="8 9">
        <text>6-carboxyhexanoyl-[ACP] + L-alanine + H(+) = (8S)-8-amino-7-oxononanoate + holo-[ACP] + CO2</text>
        <dbReference type="Rhea" id="RHEA:42288"/>
        <dbReference type="Rhea" id="RHEA-COMP:9685"/>
        <dbReference type="Rhea" id="RHEA-COMP:9955"/>
        <dbReference type="ChEBI" id="CHEBI:15378"/>
        <dbReference type="ChEBI" id="CHEBI:16526"/>
        <dbReference type="ChEBI" id="CHEBI:57972"/>
        <dbReference type="ChEBI" id="CHEBI:64479"/>
        <dbReference type="ChEBI" id="CHEBI:78846"/>
        <dbReference type="ChEBI" id="CHEBI:149468"/>
        <dbReference type="EC" id="2.3.1.47"/>
    </reaction>
</comment>
<evidence type="ECO:0000256" key="4">
    <source>
        <dbReference type="ARBA" id="ARBA00011738"/>
    </source>
</evidence>
<reference evidence="12 13" key="1">
    <citation type="submission" date="2019-03" db="EMBL/GenBank/DDBJ databases">
        <title>Genomic Encyclopedia of Type Strains, Phase IV (KMG-IV): sequencing the most valuable type-strain genomes for metagenomic binning, comparative biology and taxonomic classification.</title>
        <authorList>
            <person name="Goeker M."/>
        </authorList>
    </citation>
    <scope>NUCLEOTIDE SEQUENCE [LARGE SCALE GENOMIC DNA]</scope>
    <source>
        <strain evidence="12 13">DSM 16730</strain>
    </source>
</reference>
<dbReference type="OrthoDB" id="9807157at2"/>
<comment type="subunit">
    <text evidence="4 9">Homodimer.</text>
</comment>
<dbReference type="UniPathway" id="UPA00078"/>
<dbReference type="GO" id="GO:0030170">
    <property type="term" value="F:pyridoxal phosphate binding"/>
    <property type="evidence" value="ECO:0007669"/>
    <property type="project" value="UniProtKB-UniRule"/>
</dbReference>
<dbReference type="Gene3D" id="3.90.1150.10">
    <property type="entry name" value="Aspartate Aminotransferase, domain 1"/>
    <property type="match status" value="1"/>
</dbReference>
<organism evidence="12 13">
    <name type="scientific">Samsonia erythrinae</name>
    <dbReference type="NCBI Taxonomy" id="160434"/>
    <lineage>
        <taxon>Bacteria</taxon>
        <taxon>Pseudomonadati</taxon>
        <taxon>Pseudomonadota</taxon>
        <taxon>Gammaproteobacteria</taxon>
        <taxon>Enterobacterales</taxon>
        <taxon>Pectobacteriaceae</taxon>
        <taxon>Samsonia</taxon>
    </lineage>
</organism>
<dbReference type="EC" id="2.3.1.47" evidence="9"/>
<dbReference type="GO" id="GO:0008710">
    <property type="term" value="F:8-amino-7-oxononanoate synthase activity"/>
    <property type="evidence" value="ECO:0007669"/>
    <property type="project" value="UniProtKB-UniRule"/>
</dbReference>
<evidence type="ECO:0000256" key="9">
    <source>
        <dbReference type="HAMAP-Rule" id="MF_01693"/>
    </source>
</evidence>
<dbReference type="InterPro" id="IPR015424">
    <property type="entry name" value="PyrdxlP-dep_Trfase"/>
</dbReference>
<evidence type="ECO:0000256" key="2">
    <source>
        <dbReference type="ARBA" id="ARBA00004746"/>
    </source>
</evidence>
<feature type="domain" description="Aminotransferase class I/classII large" evidence="11">
    <location>
        <begin position="41"/>
        <end position="377"/>
    </location>
</feature>